<dbReference type="AlphaFoldDB" id="A0A9J5WJW0"/>
<evidence type="ECO:0000256" key="1">
    <source>
        <dbReference type="SAM" id="Phobius"/>
    </source>
</evidence>
<keyword evidence="3" id="KW-1185">Reference proteome</keyword>
<proteinExistence type="predicted"/>
<organism evidence="2 3">
    <name type="scientific">Solanum commersonii</name>
    <name type="common">Commerson's wild potato</name>
    <name type="synonym">Commerson's nightshade</name>
    <dbReference type="NCBI Taxonomy" id="4109"/>
    <lineage>
        <taxon>Eukaryota</taxon>
        <taxon>Viridiplantae</taxon>
        <taxon>Streptophyta</taxon>
        <taxon>Embryophyta</taxon>
        <taxon>Tracheophyta</taxon>
        <taxon>Spermatophyta</taxon>
        <taxon>Magnoliopsida</taxon>
        <taxon>eudicotyledons</taxon>
        <taxon>Gunneridae</taxon>
        <taxon>Pentapetalae</taxon>
        <taxon>asterids</taxon>
        <taxon>lamiids</taxon>
        <taxon>Solanales</taxon>
        <taxon>Solanaceae</taxon>
        <taxon>Solanoideae</taxon>
        <taxon>Solaneae</taxon>
        <taxon>Solanum</taxon>
    </lineage>
</organism>
<name>A0A9J5WJW0_SOLCO</name>
<accession>A0A9J5WJW0</accession>
<reference evidence="2 3" key="1">
    <citation type="submission" date="2020-09" db="EMBL/GenBank/DDBJ databases">
        <title>De no assembly of potato wild relative species, Solanum commersonii.</title>
        <authorList>
            <person name="Cho K."/>
        </authorList>
    </citation>
    <scope>NUCLEOTIDE SEQUENCE [LARGE SCALE GENOMIC DNA]</scope>
    <source>
        <strain evidence="2">LZ3.2</strain>
        <tissue evidence="2">Leaf</tissue>
    </source>
</reference>
<sequence length="226" mass="25851">MENTVPISTTAPSNSAASGAAVAVSAASIPTHDSLLLNMSSLSSKGPKSLLLESYVQNRRANGAALSKADPREFRGRLVPFFGVTRLESAVIASSDKIKNEDIRAKVVMALVVDKMSEVRMRWFVHVKRRCADALVRRGRGRLRKYWREVIRQDMAQFQLTEDMTLDRRVWRSQITSRVFWKQLLYLHEWYFTGYVKTHLWNFIGYVVVGILKFQVISAYWLSYTA</sequence>
<dbReference type="PANTHER" id="PTHR46238">
    <property type="entry name" value="REVERSE TRANSCRIPTASE DOMAIN-CONTAINING PROTEIN"/>
    <property type="match status" value="1"/>
</dbReference>
<dbReference type="PANTHER" id="PTHR46238:SF8">
    <property type="entry name" value="ENDONUCLEASE_EXONUCLEASE_PHOSPHATASE DOMAIN-CONTAINING PROTEIN"/>
    <property type="match status" value="1"/>
</dbReference>
<protein>
    <submittedName>
        <fullName evidence="2">Uncharacterized protein</fullName>
    </submittedName>
</protein>
<comment type="caution">
    <text evidence="2">The sequence shown here is derived from an EMBL/GenBank/DDBJ whole genome shotgun (WGS) entry which is preliminary data.</text>
</comment>
<dbReference type="Proteomes" id="UP000824120">
    <property type="component" value="Chromosome 11"/>
</dbReference>
<keyword evidence="1" id="KW-1133">Transmembrane helix</keyword>
<dbReference type="EMBL" id="JACXVP010000011">
    <property type="protein sequence ID" value="KAG5575484.1"/>
    <property type="molecule type" value="Genomic_DNA"/>
</dbReference>
<evidence type="ECO:0000313" key="2">
    <source>
        <dbReference type="EMBL" id="KAG5575484.1"/>
    </source>
</evidence>
<keyword evidence="1" id="KW-0812">Transmembrane</keyword>
<keyword evidence="1" id="KW-0472">Membrane</keyword>
<feature type="transmembrane region" description="Helical" evidence="1">
    <location>
        <begin position="200"/>
        <end position="222"/>
    </location>
</feature>
<gene>
    <name evidence="2" type="ORF">H5410_055618</name>
</gene>
<evidence type="ECO:0000313" key="3">
    <source>
        <dbReference type="Proteomes" id="UP000824120"/>
    </source>
</evidence>